<accession>A0A8T1NA12</accession>
<keyword evidence="2" id="KW-1185">Reference proteome</keyword>
<organism evidence="1 2">
    <name type="scientific">Carya illinoinensis</name>
    <name type="common">Pecan</name>
    <dbReference type="NCBI Taxonomy" id="32201"/>
    <lineage>
        <taxon>Eukaryota</taxon>
        <taxon>Viridiplantae</taxon>
        <taxon>Streptophyta</taxon>
        <taxon>Embryophyta</taxon>
        <taxon>Tracheophyta</taxon>
        <taxon>Spermatophyta</taxon>
        <taxon>Magnoliopsida</taxon>
        <taxon>eudicotyledons</taxon>
        <taxon>Gunneridae</taxon>
        <taxon>Pentapetalae</taxon>
        <taxon>rosids</taxon>
        <taxon>fabids</taxon>
        <taxon>Fagales</taxon>
        <taxon>Juglandaceae</taxon>
        <taxon>Carya</taxon>
    </lineage>
</organism>
<dbReference type="Proteomes" id="UP000811609">
    <property type="component" value="Chromosome 14"/>
</dbReference>
<dbReference type="AlphaFoldDB" id="A0A8T1NA12"/>
<gene>
    <name evidence="1" type="ORF">CIPAW_14G018800</name>
</gene>
<evidence type="ECO:0000313" key="2">
    <source>
        <dbReference type="Proteomes" id="UP000811609"/>
    </source>
</evidence>
<comment type="caution">
    <text evidence="1">The sequence shown here is derived from an EMBL/GenBank/DDBJ whole genome shotgun (WGS) entry which is preliminary data.</text>
</comment>
<proteinExistence type="predicted"/>
<evidence type="ECO:0000313" key="1">
    <source>
        <dbReference type="EMBL" id="KAG6628519.1"/>
    </source>
</evidence>
<reference evidence="1" key="1">
    <citation type="submission" date="2020-12" db="EMBL/GenBank/DDBJ databases">
        <title>WGS assembly of Carya illinoinensis cv. Pawnee.</title>
        <authorList>
            <person name="Platts A."/>
            <person name="Shu S."/>
            <person name="Wright S."/>
            <person name="Barry K."/>
            <person name="Edger P."/>
            <person name="Pires J.C."/>
            <person name="Schmutz J."/>
        </authorList>
    </citation>
    <scope>NUCLEOTIDE SEQUENCE</scope>
    <source>
        <tissue evidence="1">Leaf</tissue>
    </source>
</reference>
<sequence>MSVFKLPGLLLKEIETMLATFWWSHKRGEKGIHWQNWKKLGMVKSKGGQGFRDLDCFNTTLIAKQVFKGKYFQNGDVLQAKVGSSPSFIWRSLWSRLKLIKDSMVWRVGNGRNIRVWKDKWLP</sequence>
<name>A0A8T1NA12_CARIL</name>
<dbReference type="EMBL" id="CM031822">
    <property type="protein sequence ID" value="KAG6628519.1"/>
    <property type="molecule type" value="Genomic_DNA"/>
</dbReference>
<protein>
    <submittedName>
        <fullName evidence="1">Uncharacterized protein</fullName>
    </submittedName>
</protein>